<sequence>MSNITQKIQMLTEDEAKSFALLPRRSFQELTTFIRKHPHNPILWYNRAVAVFAMGHFDQAFWDAKHTCDLIQSWQPLVVNALVSSLPPINFENAVEKLYFEAQYTFARALIASHFRSDYFLMALSTLKAAIVSFPHDADFQTKAKRLEKEAEGEYAKVLQHMKLCQPGLDYDNMLRRIDRRSMRDGRYPWDMANARDRASRTKEGLQELEREYNEVLGKLGASRVEVRFSKRHGISGLRENVQRTPGAATEGLQIGMYAKIPIHKGESVLHERPFASVNRRLDNELLCEHCGVGCYQHPHSHECPRCHIAYCSAQCRKDADAMYHNFLCGRRDRFEWLFELIRKGNKSAGTFPSMVVKWFAMSIQTSTPPLELPCIRHLRPWSPPAQDSTSYVMAPTTNYYYSKILEAFDIGTEHWLDFDYWVYETLCRKRILKLLWHSILLSEEQIRFVLRPVTAVRLCLKRAHGSTTRAFRTASRPTTRHATGFSAGQFGNQVRVQLQVLAVRG</sequence>
<gene>
    <name evidence="2" type="ORF">BC938DRAFT_476529</name>
</gene>
<feature type="coiled-coil region" evidence="1">
    <location>
        <begin position="192"/>
        <end position="226"/>
    </location>
</feature>
<dbReference type="Gene3D" id="1.25.40.10">
    <property type="entry name" value="Tetratricopeptide repeat domain"/>
    <property type="match status" value="1"/>
</dbReference>
<dbReference type="SUPFAM" id="SSF48452">
    <property type="entry name" value="TPR-like"/>
    <property type="match status" value="1"/>
</dbReference>
<evidence type="ECO:0008006" key="4">
    <source>
        <dbReference type="Google" id="ProtNLM"/>
    </source>
</evidence>
<evidence type="ECO:0000313" key="3">
    <source>
        <dbReference type="Proteomes" id="UP000274822"/>
    </source>
</evidence>
<evidence type="ECO:0000313" key="2">
    <source>
        <dbReference type="EMBL" id="RUS16612.1"/>
    </source>
</evidence>
<reference evidence="2 3" key="1">
    <citation type="journal article" date="2018" name="New Phytol.">
        <title>Phylogenomics of Endogonaceae and evolution of mycorrhizas within Mucoromycota.</title>
        <authorList>
            <person name="Chang Y."/>
            <person name="Desiro A."/>
            <person name="Na H."/>
            <person name="Sandor L."/>
            <person name="Lipzen A."/>
            <person name="Clum A."/>
            <person name="Barry K."/>
            <person name="Grigoriev I.V."/>
            <person name="Martin F.M."/>
            <person name="Stajich J.E."/>
            <person name="Smith M.E."/>
            <person name="Bonito G."/>
            <person name="Spatafora J.W."/>
        </authorList>
    </citation>
    <scope>NUCLEOTIDE SEQUENCE [LARGE SCALE GENOMIC DNA]</scope>
    <source>
        <strain evidence="2 3">AD002</strain>
    </source>
</reference>
<name>A0A433PGD7_9FUNG</name>
<evidence type="ECO:0000256" key="1">
    <source>
        <dbReference type="SAM" id="Coils"/>
    </source>
</evidence>
<accession>A0A433PGD7</accession>
<dbReference type="Proteomes" id="UP000274822">
    <property type="component" value="Unassembled WGS sequence"/>
</dbReference>
<organism evidence="2 3">
    <name type="scientific">Jimgerdemannia flammicorona</name>
    <dbReference type="NCBI Taxonomy" id="994334"/>
    <lineage>
        <taxon>Eukaryota</taxon>
        <taxon>Fungi</taxon>
        <taxon>Fungi incertae sedis</taxon>
        <taxon>Mucoromycota</taxon>
        <taxon>Mucoromycotina</taxon>
        <taxon>Endogonomycetes</taxon>
        <taxon>Endogonales</taxon>
        <taxon>Endogonaceae</taxon>
        <taxon>Jimgerdemannia</taxon>
    </lineage>
</organism>
<keyword evidence="3" id="KW-1185">Reference proteome</keyword>
<proteinExistence type="predicted"/>
<comment type="caution">
    <text evidence="2">The sequence shown here is derived from an EMBL/GenBank/DDBJ whole genome shotgun (WGS) entry which is preliminary data.</text>
</comment>
<dbReference type="AlphaFoldDB" id="A0A433PGD7"/>
<dbReference type="InterPro" id="IPR011990">
    <property type="entry name" value="TPR-like_helical_dom_sf"/>
</dbReference>
<keyword evidence="1" id="KW-0175">Coiled coil</keyword>
<dbReference type="EMBL" id="RBNJ01024002">
    <property type="protein sequence ID" value="RUS16612.1"/>
    <property type="molecule type" value="Genomic_DNA"/>
</dbReference>
<protein>
    <recommendedName>
        <fullName evidence="4">MYND-type domain-containing protein</fullName>
    </recommendedName>
</protein>
<dbReference type="Gene3D" id="3.30.60.190">
    <property type="match status" value="1"/>
</dbReference>